<feature type="transmembrane region" description="Helical" evidence="8">
    <location>
        <begin position="183"/>
        <end position="203"/>
    </location>
</feature>
<evidence type="ECO:0000256" key="6">
    <source>
        <dbReference type="ARBA" id="ARBA00023004"/>
    </source>
</evidence>
<evidence type="ECO:0008006" key="11">
    <source>
        <dbReference type="Google" id="ProtNLM"/>
    </source>
</evidence>
<dbReference type="RefSeq" id="WP_376810224.1">
    <property type="nucleotide sequence ID" value="NZ_JBHTAC010000058.1"/>
</dbReference>
<evidence type="ECO:0000256" key="2">
    <source>
        <dbReference type="ARBA" id="ARBA00010617"/>
    </source>
</evidence>
<keyword evidence="8" id="KW-0812">Transmembrane</keyword>
<dbReference type="Gene3D" id="1.10.630.10">
    <property type="entry name" value="Cytochrome P450"/>
    <property type="match status" value="1"/>
</dbReference>
<dbReference type="EMBL" id="JBHTAC010000058">
    <property type="protein sequence ID" value="MFC7247499.1"/>
    <property type="molecule type" value="Genomic_DNA"/>
</dbReference>
<keyword evidence="8" id="KW-1133">Transmembrane helix</keyword>
<accession>A0ABW2H6G8</accession>
<evidence type="ECO:0000256" key="4">
    <source>
        <dbReference type="ARBA" id="ARBA00022723"/>
    </source>
</evidence>
<dbReference type="PANTHER" id="PTHR46696">
    <property type="entry name" value="P450, PUTATIVE (EUROFUNG)-RELATED"/>
    <property type="match status" value="1"/>
</dbReference>
<keyword evidence="3" id="KW-0349">Heme</keyword>
<keyword evidence="7" id="KW-0503">Monooxygenase</keyword>
<evidence type="ECO:0000256" key="8">
    <source>
        <dbReference type="SAM" id="Phobius"/>
    </source>
</evidence>
<name>A0ABW2H6G8_9ACTN</name>
<proteinExistence type="inferred from homology"/>
<sequence>MSDPPSHTRMRAAVAPEFRADRVSALRPECGRLVASLLSDIAYAEQPADIIGSLVKPAVYGLTSLLPGLPSSSQARFDGLTDVFRSRIAGADDKRRAGAEMLELCRTVVKRDLERDHRTLINNLRSRDVHTEDELASTVASLAVAGYDSTNSLIGLGLLALLADRRPVELFSAKALVQEMTRLLAVVPAVSGLLWVVVCWEVCRSMRAIMFMSALPP</sequence>
<keyword evidence="10" id="KW-1185">Reference proteome</keyword>
<evidence type="ECO:0000313" key="10">
    <source>
        <dbReference type="Proteomes" id="UP001596392"/>
    </source>
</evidence>
<comment type="caution">
    <text evidence="9">The sequence shown here is derived from an EMBL/GenBank/DDBJ whole genome shotgun (WGS) entry which is preliminary data.</text>
</comment>
<comment type="similarity">
    <text evidence="2">Belongs to the cytochrome P450 family.</text>
</comment>
<dbReference type="PANTHER" id="PTHR46696:SF5">
    <property type="entry name" value="CYTOCHROME P450 BJ-1"/>
    <property type="match status" value="1"/>
</dbReference>
<evidence type="ECO:0000256" key="1">
    <source>
        <dbReference type="ARBA" id="ARBA00001971"/>
    </source>
</evidence>
<gene>
    <name evidence="9" type="ORF">ACFQO7_33985</name>
</gene>
<comment type="cofactor">
    <cofactor evidence="1">
        <name>heme</name>
        <dbReference type="ChEBI" id="CHEBI:30413"/>
    </cofactor>
</comment>
<reference evidence="10" key="1">
    <citation type="journal article" date="2019" name="Int. J. Syst. Evol. Microbiol.">
        <title>The Global Catalogue of Microorganisms (GCM) 10K type strain sequencing project: providing services to taxonomists for standard genome sequencing and annotation.</title>
        <authorList>
            <consortium name="The Broad Institute Genomics Platform"/>
            <consortium name="The Broad Institute Genome Sequencing Center for Infectious Disease"/>
            <person name="Wu L."/>
            <person name="Ma J."/>
        </authorList>
    </citation>
    <scope>NUCLEOTIDE SEQUENCE [LARGE SCALE GENOMIC DNA]</scope>
    <source>
        <strain evidence="10">CGMCC 1.9106</strain>
    </source>
</reference>
<evidence type="ECO:0000313" key="9">
    <source>
        <dbReference type="EMBL" id="MFC7247499.1"/>
    </source>
</evidence>
<dbReference type="Proteomes" id="UP001596392">
    <property type="component" value="Unassembled WGS sequence"/>
</dbReference>
<keyword evidence="6" id="KW-0408">Iron</keyword>
<evidence type="ECO:0000256" key="3">
    <source>
        <dbReference type="ARBA" id="ARBA00022617"/>
    </source>
</evidence>
<organism evidence="9 10">
    <name type="scientific">Catellatospora aurea</name>
    <dbReference type="NCBI Taxonomy" id="1337874"/>
    <lineage>
        <taxon>Bacteria</taxon>
        <taxon>Bacillati</taxon>
        <taxon>Actinomycetota</taxon>
        <taxon>Actinomycetes</taxon>
        <taxon>Micromonosporales</taxon>
        <taxon>Micromonosporaceae</taxon>
        <taxon>Catellatospora</taxon>
    </lineage>
</organism>
<protein>
    <recommendedName>
        <fullName evidence="11">Cytochrome P450</fullName>
    </recommendedName>
</protein>
<keyword evidence="4" id="KW-0479">Metal-binding</keyword>
<keyword evidence="8" id="KW-0472">Membrane</keyword>
<dbReference type="InterPro" id="IPR036396">
    <property type="entry name" value="Cyt_P450_sf"/>
</dbReference>
<keyword evidence="5" id="KW-0560">Oxidoreductase</keyword>
<evidence type="ECO:0000256" key="7">
    <source>
        <dbReference type="ARBA" id="ARBA00023033"/>
    </source>
</evidence>
<evidence type="ECO:0000256" key="5">
    <source>
        <dbReference type="ARBA" id="ARBA00023002"/>
    </source>
</evidence>
<dbReference type="SUPFAM" id="SSF48264">
    <property type="entry name" value="Cytochrome P450"/>
    <property type="match status" value="1"/>
</dbReference>